<evidence type="ECO:0000259" key="3">
    <source>
        <dbReference type="Pfam" id="PF08232"/>
    </source>
</evidence>
<evidence type="ECO:0000313" key="5">
    <source>
        <dbReference type="Proteomes" id="UP000236544"/>
    </source>
</evidence>
<organism evidence="4 5">
    <name type="scientific">Lachancea quebecensis</name>
    <dbReference type="NCBI Taxonomy" id="1654605"/>
    <lineage>
        <taxon>Eukaryota</taxon>
        <taxon>Fungi</taxon>
        <taxon>Dikarya</taxon>
        <taxon>Ascomycota</taxon>
        <taxon>Saccharomycotina</taxon>
        <taxon>Saccharomycetes</taxon>
        <taxon>Saccharomycetales</taxon>
        <taxon>Saccharomycetaceae</taxon>
        <taxon>Lachancea</taxon>
    </lineage>
</organism>
<keyword evidence="1" id="KW-0175">Coiled coil</keyword>
<feature type="region of interest" description="Disordered" evidence="2">
    <location>
        <begin position="142"/>
        <end position="244"/>
    </location>
</feature>
<keyword evidence="5" id="KW-1185">Reference proteome</keyword>
<dbReference type="PANTHER" id="PTHR15653:SF0">
    <property type="entry name" value="CONNECTOR OF KINASE TO AP-1, ISOFORM E"/>
    <property type="match status" value="1"/>
</dbReference>
<sequence length="603" mass="67830">MEGSVGMNPIPTLPTYTLPGVMHYLQTEFTRNERDRIGWELERSEMKTRIAQLEGENRTLRYELAKQKPLSDEADQSSLSGDLAIQEPLLLKSKLAVQENVKEIIYLLRSPNVTEQLHELGNSADVVHGLEAMNLNLPLNQHQHHQQLQRQQQSKSQSQRHTQHQRQPPQQDYSDLPSQSIRQAPVESFTPEIGLQARPVGGQSEYTTGVFNDTASDQGSEVDTIVPDESAPTRPRASSLFSSKSGSIAPNHILRCKRLRYHLAGVEKLIISHHNLLSYARDGLMKHWLIEPNLNCNDKLTKSFHGLAPIVLGLYWLDNQTFFTVDNFGLKVWLTTESAPHLSLDVFDGSSNVSFSDIGSIDFKNGWLVLTCTDVVHIWEVFVGEKVIKIGSRHKVEGTGKVISSILGMTEKSLILFKEDPFELVIYTFGGDVLQRISLQEEVSKQTDSTDTNNDGSKKLLLNKQSSKLLIQLGRYVAVYSFDRKKIVLSKQLPMAPTSAIFRSPKDYVIFAYDDGLIEMRNINNFQDVVKTYNHYDDETEYEDEEDTKATAPNTAEKEVMDEVRQTASKGVIIDMTEIDSAAVIVSGGDDGIIRLERVEECG</sequence>
<evidence type="ECO:0000256" key="2">
    <source>
        <dbReference type="SAM" id="MobiDB-lite"/>
    </source>
</evidence>
<dbReference type="Pfam" id="PF08232">
    <property type="entry name" value="Striatin"/>
    <property type="match status" value="1"/>
</dbReference>
<feature type="compositionally biased region" description="Polar residues" evidence="2">
    <location>
        <begin position="172"/>
        <end position="182"/>
    </location>
</feature>
<dbReference type="InterPro" id="IPR051488">
    <property type="entry name" value="WD_repeat_striatin"/>
</dbReference>
<accession>A0A0P1KMB0</accession>
<dbReference type="EMBL" id="LN890560">
    <property type="protein sequence ID" value="CUS20524.1"/>
    <property type="molecule type" value="Genomic_DNA"/>
</dbReference>
<name>A0A0P1KMB0_9SACH</name>
<feature type="domain" description="Striatin N-terminal" evidence="3">
    <location>
        <begin position="17"/>
        <end position="61"/>
    </location>
</feature>
<proteinExistence type="predicted"/>
<dbReference type="InterPro" id="IPR036322">
    <property type="entry name" value="WD40_repeat_dom_sf"/>
</dbReference>
<dbReference type="SUPFAM" id="SSF50978">
    <property type="entry name" value="WD40 repeat-like"/>
    <property type="match status" value="1"/>
</dbReference>
<dbReference type="Gene3D" id="1.20.5.300">
    <property type="match status" value="1"/>
</dbReference>
<feature type="compositionally biased region" description="Polar residues" evidence="2">
    <location>
        <begin position="204"/>
        <end position="221"/>
    </location>
</feature>
<protein>
    <submittedName>
        <fullName evidence="4">LAQU0S01e08548g1_1</fullName>
    </submittedName>
</protein>
<dbReference type="AlphaFoldDB" id="A0A0P1KMB0"/>
<dbReference type="InterPro" id="IPR013258">
    <property type="entry name" value="Striatin_N"/>
</dbReference>
<evidence type="ECO:0000313" key="4">
    <source>
        <dbReference type="EMBL" id="CUS20524.1"/>
    </source>
</evidence>
<dbReference type="PANTHER" id="PTHR15653">
    <property type="entry name" value="STRIATIN"/>
    <property type="match status" value="1"/>
</dbReference>
<evidence type="ECO:0000256" key="1">
    <source>
        <dbReference type="ARBA" id="ARBA00023054"/>
    </source>
</evidence>
<dbReference type="OrthoDB" id="727118at2759"/>
<feature type="compositionally biased region" description="Low complexity" evidence="2">
    <location>
        <begin position="148"/>
        <end position="171"/>
    </location>
</feature>
<gene>
    <name evidence="4" type="ORF">LAQU0_S01e08548g</name>
</gene>
<dbReference type="Proteomes" id="UP000236544">
    <property type="component" value="Unassembled WGS sequence"/>
</dbReference>
<reference evidence="5" key="1">
    <citation type="submission" date="2015-10" db="EMBL/GenBank/DDBJ databases">
        <authorList>
            <person name="Devillers H."/>
        </authorList>
    </citation>
    <scope>NUCLEOTIDE SEQUENCE [LARGE SCALE GENOMIC DNA]</scope>
</reference>